<evidence type="ECO:0000256" key="4">
    <source>
        <dbReference type="ARBA" id="ARBA00023136"/>
    </source>
</evidence>
<evidence type="ECO:0000256" key="2">
    <source>
        <dbReference type="ARBA" id="ARBA00022692"/>
    </source>
</evidence>
<feature type="transmembrane region" description="Helical" evidence="6">
    <location>
        <begin position="109"/>
        <end position="130"/>
    </location>
</feature>
<feature type="chain" id="PRO_5044859989" description="Proton-coupled folate transporter" evidence="7">
    <location>
        <begin position="23"/>
        <end position="432"/>
    </location>
</feature>
<dbReference type="Proteomes" id="UP001519460">
    <property type="component" value="Unassembled WGS sequence"/>
</dbReference>
<dbReference type="Gene3D" id="1.20.1250.20">
    <property type="entry name" value="MFS general substrate transporter like domains"/>
    <property type="match status" value="2"/>
</dbReference>
<dbReference type="EMBL" id="JACVVK020000133">
    <property type="protein sequence ID" value="KAK7489846.1"/>
    <property type="molecule type" value="Genomic_DNA"/>
</dbReference>
<feature type="transmembrane region" description="Helical" evidence="6">
    <location>
        <begin position="402"/>
        <end position="421"/>
    </location>
</feature>
<evidence type="ECO:0000313" key="9">
    <source>
        <dbReference type="Proteomes" id="UP001519460"/>
    </source>
</evidence>
<dbReference type="SUPFAM" id="SSF103473">
    <property type="entry name" value="MFS general substrate transporter"/>
    <property type="match status" value="1"/>
</dbReference>
<evidence type="ECO:0000256" key="1">
    <source>
        <dbReference type="ARBA" id="ARBA00004141"/>
    </source>
</evidence>
<dbReference type="Pfam" id="PF07690">
    <property type="entry name" value="MFS_1"/>
    <property type="match status" value="1"/>
</dbReference>
<feature type="compositionally biased region" description="Basic and acidic residues" evidence="5">
    <location>
        <begin position="76"/>
        <end position="86"/>
    </location>
</feature>
<keyword evidence="2 6" id="KW-0812">Transmembrane</keyword>
<keyword evidence="3 6" id="KW-1133">Transmembrane helix</keyword>
<organism evidence="8 9">
    <name type="scientific">Batillaria attramentaria</name>
    <dbReference type="NCBI Taxonomy" id="370345"/>
    <lineage>
        <taxon>Eukaryota</taxon>
        <taxon>Metazoa</taxon>
        <taxon>Spiralia</taxon>
        <taxon>Lophotrochozoa</taxon>
        <taxon>Mollusca</taxon>
        <taxon>Gastropoda</taxon>
        <taxon>Caenogastropoda</taxon>
        <taxon>Sorbeoconcha</taxon>
        <taxon>Cerithioidea</taxon>
        <taxon>Batillariidae</taxon>
        <taxon>Batillaria</taxon>
    </lineage>
</organism>
<evidence type="ECO:0008006" key="10">
    <source>
        <dbReference type="Google" id="ProtNLM"/>
    </source>
</evidence>
<protein>
    <recommendedName>
        <fullName evidence="10">Proton-coupled folate transporter</fullName>
    </recommendedName>
</protein>
<feature type="transmembrane region" description="Helical" evidence="6">
    <location>
        <begin position="272"/>
        <end position="295"/>
    </location>
</feature>
<name>A0ABD0KS68_9CAEN</name>
<feature type="signal peptide" evidence="7">
    <location>
        <begin position="1"/>
        <end position="22"/>
    </location>
</feature>
<evidence type="ECO:0000256" key="6">
    <source>
        <dbReference type="SAM" id="Phobius"/>
    </source>
</evidence>
<dbReference type="AlphaFoldDB" id="A0ABD0KS68"/>
<comment type="subcellular location">
    <subcellularLocation>
        <location evidence="1">Membrane</location>
        <topology evidence="1">Multi-pass membrane protein</topology>
    </subcellularLocation>
</comment>
<proteinExistence type="predicted"/>
<evidence type="ECO:0000256" key="5">
    <source>
        <dbReference type="SAM" id="MobiDB-lite"/>
    </source>
</evidence>
<keyword evidence="4 6" id="KW-0472">Membrane</keyword>
<evidence type="ECO:0000313" key="8">
    <source>
        <dbReference type="EMBL" id="KAK7489846.1"/>
    </source>
</evidence>
<reference evidence="8 9" key="1">
    <citation type="journal article" date="2023" name="Sci. Data">
        <title>Genome assembly of the Korean intertidal mud-creeper Batillaria attramentaria.</title>
        <authorList>
            <person name="Patra A.K."/>
            <person name="Ho P.T."/>
            <person name="Jun S."/>
            <person name="Lee S.J."/>
            <person name="Kim Y."/>
            <person name="Won Y.J."/>
        </authorList>
    </citation>
    <scope>NUCLEOTIDE SEQUENCE [LARGE SCALE GENOMIC DNA]</scope>
    <source>
        <strain evidence="8">Wonlab-2016</strain>
    </source>
</reference>
<keyword evidence="7" id="KW-0732">Signal</keyword>
<gene>
    <name evidence="8" type="ORF">BaRGS_00018868</name>
</gene>
<evidence type="ECO:0000256" key="3">
    <source>
        <dbReference type="ARBA" id="ARBA00022989"/>
    </source>
</evidence>
<dbReference type="PANTHER" id="PTHR23507">
    <property type="entry name" value="ZGC:174356"/>
    <property type="match status" value="1"/>
</dbReference>
<feature type="transmembrane region" description="Helical" evidence="6">
    <location>
        <begin position="215"/>
        <end position="239"/>
    </location>
</feature>
<dbReference type="GO" id="GO:0016020">
    <property type="term" value="C:membrane"/>
    <property type="evidence" value="ECO:0007669"/>
    <property type="project" value="UniProtKB-SubCell"/>
</dbReference>
<accession>A0ABD0KS68</accession>
<evidence type="ECO:0000256" key="7">
    <source>
        <dbReference type="SAM" id="SignalP"/>
    </source>
</evidence>
<dbReference type="InterPro" id="IPR036259">
    <property type="entry name" value="MFS_trans_sf"/>
</dbReference>
<dbReference type="InterPro" id="IPR011701">
    <property type="entry name" value="MFS"/>
</dbReference>
<keyword evidence="9" id="KW-1185">Reference proteome</keyword>
<comment type="caution">
    <text evidence="8">The sequence shown here is derived from an EMBL/GenBank/DDBJ whole genome shotgun (WGS) entry which is preliminary data.</text>
</comment>
<feature type="region of interest" description="Disordered" evidence="5">
    <location>
        <begin position="68"/>
        <end position="98"/>
    </location>
</feature>
<feature type="transmembrane region" description="Helical" evidence="6">
    <location>
        <begin position="307"/>
        <end position="331"/>
    </location>
</feature>
<dbReference type="PANTHER" id="PTHR23507:SF1">
    <property type="entry name" value="FI18259P1-RELATED"/>
    <property type="match status" value="1"/>
</dbReference>
<sequence>MFGTYEFLYLLFSMSEMMLTVSVKPFIVNVIQKQELRIGFVFEDRPQLISNETMAGSEVTEGTVTLNSTGIQNSEPQDKHILDSRKKSGRMPTAGQSAEGSEVEAKAGIYLMIDLVGSYLPWMIVGTVCGVWSDRHGRKPPLLISLVGHVISVVFYMLAQLHPEHLLATVILGSASRGLAGKHSMFTMVIYSMTSDTSCESQRSSRFASLTASRYIGLCLGSLSAGLLADSIGVLYSMLASSALQTLSLWSSQREVIVQSVTVPPLDWPSSWYGYLSAMYFGATGLALLILVPCMTRLLPPTVDPDVIVLVIALVCGAACGVWTGLAIYAVSSWQIFGSYVIGALGPASNSPLRSMLSRCVGDESQGKVLAVQSVLESLAKVLGPVLHTAVYVSSLAVSPSLVYYVMAGETVLLLPAVAWISRNSRQLPIQL</sequence>